<proteinExistence type="predicted"/>
<organism evidence="1 2">
    <name type="scientific">Neonectria magnoliae</name>
    <dbReference type="NCBI Taxonomy" id="2732573"/>
    <lineage>
        <taxon>Eukaryota</taxon>
        <taxon>Fungi</taxon>
        <taxon>Dikarya</taxon>
        <taxon>Ascomycota</taxon>
        <taxon>Pezizomycotina</taxon>
        <taxon>Sordariomycetes</taxon>
        <taxon>Hypocreomycetidae</taxon>
        <taxon>Hypocreales</taxon>
        <taxon>Nectriaceae</taxon>
        <taxon>Neonectria</taxon>
    </lineage>
</organism>
<sequence length="207" mass="21984">MASPMVLSHQQPPSVALDTSGDSQLINALAKYVTTGPGARHATQGELQEMIATAVSRPGGRAHLETLCHCDDDHPERTVWQNKATAIGSITLNKTGLSLSLKVPSLDVAFSGDGVGFFRPFSGPLNNGTIWYNGMDNLQPGPADYKLHVDNVREVPIQCAKVSDANSAQLTLHLDIYRNQVFVASFTSGPIAFVLAPGVLEGSGNFA</sequence>
<accession>A0ABR1IAQ7</accession>
<reference evidence="1 2" key="1">
    <citation type="journal article" date="2025" name="Microbiol. Resour. Announc.">
        <title>Draft genome sequences for Neonectria magnoliae and Neonectria punicea, canker pathogens of Liriodendron tulipifera and Acer saccharum in West Virginia.</title>
        <authorList>
            <person name="Petronek H.M."/>
            <person name="Kasson M.T."/>
            <person name="Metheny A.M."/>
            <person name="Stauder C.M."/>
            <person name="Lovett B."/>
            <person name="Lynch S.C."/>
            <person name="Garnas J.R."/>
            <person name="Kasson L.R."/>
            <person name="Stajich J.E."/>
        </authorList>
    </citation>
    <scope>NUCLEOTIDE SEQUENCE [LARGE SCALE GENOMIC DNA]</scope>
    <source>
        <strain evidence="1 2">NRRL 64651</strain>
    </source>
</reference>
<keyword evidence="2" id="KW-1185">Reference proteome</keyword>
<dbReference type="Proteomes" id="UP001498421">
    <property type="component" value="Unassembled WGS sequence"/>
</dbReference>
<comment type="caution">
    <text evidence="1">The sequence shown here is derived from an EMBL/GenBank/DDBJ whole genome shotgun (WGS) entry which is preliminary data.</text>
</comment>
<protein>
    <submittedName>
        <fullName evidence="1">Uncharacterized protein</fullName>
    </submittedName>
</protein>
<evidence type="ECO:0000313" key="2">
    <source>
        <dbReference type="Proteomes" id="UP001498421"/>
    </source>
</evidence>
<dbReference type="EMBL" id="JAZAVK010000017">
    <property type="protein sequence ID" value="KAK7430650.1"/>
    <property type="molecule type" value="Genomic_DNA"/>
</dbReference>
<gene>
    <name evidence="1" type="ORF">QQZ08_002692</name>
</gene>
<evidence type="ECO:0000313" key="1">
    <source>
        <dbReference type="EMBL" id="KAK7430650.1"/>
    </source>
</evidence>
<name>A0ABR1IAQ7_9HYPO</name>